<dbReference type="PANTHER" id="PTHR35866:SF1">
    <property type="entry name" value="YKGJ FAMILY CYSTEINE CLUSTER PROTEIN"/>
    <property type="match status" value="1"/>
</dbReference>
<proteinExistence type="predicted"/>
<gene>
    <name evidence="1" type="ORF">IAC80_03845</name>
</gene>
<dbReference type="InterPro" id="IPR005358">
    <property type="entry name" value="Puta_zinc/iron-chelating_dom"/>
</dbReference>
<sequence>MKRQVDIREISDGKLYGAGDMVKADTGGCAGCSACCRGMGNSVILDPYDIWRLEGALGLTFEQLLEDKLELQVVDGIILPNLRMTGPEEACAFLTGEGRCGIHSARPGVCRLFPLGRYYEGRDFRYFLQVHECPRENRAKVKVRKWIDTPGIGVYEDYIRQWHYFLEDVEAILERDGSEELRRQVNLFLLKLFFAQPWETEKDFYPQFAERLRQGKQYAGIAG</sequence>
<evidence type="ECO:0000313" key="1">
    <source>
        <dbReference type="EMBL" id="HIV23054.1"/>
    </source>
</evidence>
<dbReference type="PANTHER" id="PTHR35866">
    <property type="entry name" value="PUTATIVE-RELATED"/>
    <property type="match status" value="1"/>
</dbReference>
<protein>
    <submittedName>
        <fullName evidence="1">YkgJ family cysteine cluster protein</fullName>
    </submittedName>
</protein>
<accession>A0A9D1NYB5</accession>
<dbReference type="EMBL" id="DVOS01000037">
    <property type="protein sequence ID" value="HIV23054.1"/>
    <property type="molecule type" value="Genomic_DNA"/>
</dbReference>
<organism evidence="1 2">
    <name type="scientific">Candidatus Merdiplasma excrementigallinarum</name>
    <dbReference type="NCBI Taxonomy" id="2840864"/>
    <lineage>
        <taxon>Bacteria</taxon>
        <taxon>Bacillati</taxon>
        <taxon>Bacillota</taxon>
        <taxon>Clostridia</taxon>
        <taxon>Lachnospirales</taxon>
        <taxon>Lachnospiraceae</taxon>
        <taxon>Lachnospiraceae incertae sedis</taxon>
        <taxon>Candidatus Merdiplasma</taxon>
    </lineage>
</organism>
<dbReference type="AlphaFoldDB" id="A0A9D1NYB5"/>
<reference evidence="1" key="2">
    <citation type="journal article" date="2021" name="PeerJ">
        <title>Extensive microbial diversity within the chicken gut microbiome revealed by metagenomics and culture.</title>
        <authorList>
            <person name="Gilroy R."/>
            <person name="Ravi A."/>
            <person name="Getino M."/>
            <person name="Pursley I."/>
            <person name="Horton D.L."/>
            <person name="Alikhan N.F."/>
            <person name="Baker D."/>
            <person name="Gharbi K."/>
            <person name="Hall N."/>
            <person name="Watson M."/>
            <person name="Adriaenssens E.M."/>
            <person name="Foster-Nyarko E."/>
            <person name="Jarju S."/>
            <person name="Secka A."/>
            <person name="Antonio M."/>
            <person name="Oren A."/>
            <person name="Chaudhuri R.R."/>
            <person name="La Ragione R."/>
            <person name="Hildebrand F."/>
            <person name="Pallen M.J."/>
        </authorList>
    </citation>
    <scope>NUCLEOTIDE SEQUENCE</scope>
    <source>
        <strain evidence="1">ChiBcec6-7307</strain>
    </source>
</reference>
<dbReference type="Pfam" id="PF03692">
    <property type="entry name" value="CxxCxxCC"/>
    <property type="match status" value="1"/>
</dbReference>
<reference evidence="1" key="1">
    <citation type="submission" date="2020-10" db="EMBL/GenBank/DDBJ databases">
        <authorList>
            <person name="Gilroy R."/>
        </authorList>
    </citation>
    <scope>NUCLEOTIDE SEQUENCE</scope>
    <source>
        <strain evidence="1">ChiBcec6-7307</strain>
    </source>
</reference>
<evidence type="ECO:0000313" key="2">
    <source>
        <dbReference type="Proteomes" id="UP000886889"/>
    </source>
</evidence>
<dbReference type="Proteomes" id="UP000886889">
    <property type="component" value="Unassembled WGS sequence"/>
</dbReference>
<comment type="caution">
    <text evidence="1">The sequence shown here is derived from an EMBL/GenBank/DDBJ whole genome shotgun (WGS) entry which is preliminary data.</text>
</comment>
<name>A0A9D1NYB5_9FIRM</name>